<dbReference type="RefSeq" id="WP_132633996.1">
    <property type="nucleotide sequence ID" value="NZ_SMLD01000081.1"/>
</dbReference>
<organism evidence="3 4">
    <name type="scientific">Nonomuraea mesophila</name>
    <dbReference type="NCBI Taxonomy" id="2530382"/>
    <lineage>
        <taxon>Bacteria</taxon>
        <taxon>Bacillati</taxon>
        <taxon>Actinomycetota</taxon>
        <taxon>Actinomycetes</taxon>
        <taxon>Streptosporangiales</taxon>
        <taxon>Streptosporangiaceae</taxon>
        <taxon>Nonomuraea</taxon>
    </lineage>
</organism>
<feature type="transmembrane region" description="Helical" evidence="1">
    <location>
        <begin position="200"/>
        <end position="221"/>
    </location>
</feature>
<dbReference type="PANTHER" id="PTHR30590:SF2">
    <property type="entry name" value="INNER MEMBRANE PROTEIN"/>
    <property type="match status" value="1"/>
</dbReference>
<accession>A0A4R5F6A8</accession>
<keyword evidence="1" id="KW-0472">Membrane</keyword>
<keyword evidence="1" id="KW-1133">Transmembrane helix</keyword>
<feature type="transmembrane region" description="Helical" evidence="1">
    <location>
        <begin position="141"/>
        <end position="166"/>
    </location>
</feature>
<evidence type="ECO:0000256" key="1">
    <source>
        <dbReference type="SAM" id="Phobius"/>
    </source>
</evidence>
<feature type="transmembrane region" description="Helical" evidence="1">
    <location>
        <begin position="314"/>
        <end position="333"/>
    </location>
</feature>
<feature type="transmembrane region" description="Helical" evidence="1">
    <location>
        <begin position="339"/>
        <end position="362"/>
    </location>
</feature>
<dbReference type="EMBL" id="SMLD01000081">
    <property type="protein sequence ID" value="TDE42843.1"/>
    <property type="molecule type" value="Genomic_DNA"/>
</dbReference>
<feature type="transmembrane region" description="Helical" evidence="1">
    <location>
        <begin position="54"/>
        <end position="74"/>
    </location>
</feature>
<dbReference type="PANTHER" id="PTHR30590">
    <property type="entry name" value="INNER MEMBRANE PROTEIN"/>
    <property type="match status" value="1"/>
</dbReference>
<gene>
    <name evidence="3" type="ORF">E1295_27115</name>
</gene>
<dbReference type="Pfam" id="PF04235">
    <property type="entry name" value="DUF418"/>
    <property type="match status" value="1"/>
</dbReference>
<proteinExistence type="predicted"/>
<sequence length="389" mass="41438">MPTARDRTEATARRTERSLAPDLARGAMLLLIVLSNTSYYLWRGFGESALDGFVRSAMAVVLDLRIYPMFAFLIGYGMVQIHNRRPDERGAISLLRRRGAWMIVFGLAHAALLMSTDVLGTWGLFTLVLAGLFLRRSDRTVLTWCGIGVAYLTLVLVVLTVVRFAVGDLDVTAGTDSAVALSGSGEPGYLASVLVRTMSWPGVTAATLLLGTAPIAILLGIWAARHRVLEEPGRHLRKLRWTASAGVAIGWTGGLPPALGDSPDAVIVWLQSMTGLPCGVGYAAAFGLIAHAVSRRPRPAFPVVALAAVGKRSLSCYLTHSVIFAPVLAAWGLGLGGHLTQAGMALFACGVWLVTVAGAYTLERGGRRGPAEIALRHLIHRPAAKRASS</sequence>
<dbReference type="InterPro" id="IPR007349">
    <property type="entry name" value="DUF418"/>
</dbReference>
<feature type="domain" description="DUF418" evidence="2">
    <location>
        <begin position="223"/>
        <end position="380"/>
    </location>
</feature>
<reference evidence="3 4" key="1">
    <citation type="submission" date="2019-03" db="EMBL/GenBank/DDBJ databases">
        <title>Draft genome sequences of novel Actinobacteria.</title>
        <authorList>
            <person name="Sahin N."/>
            <person name="Ay H."/>
            <person name="Saygin H."/>
        </authorList>
    </citation>
    <scope>NUCLEOTIDE SEQUENCE [LARGE SCALE GENOMIC DNA]</scope>
    <source>
        <strain evidence="3 4">6K102</strain>
    </source>
</reference>
<protein>
    <submittedName>
        <fullName evidence="3">DUF418 domain-containing protein</fullName>
    </submittedName>
</protein>
<evidence type="ECO:0000259" key="2">
    <source>
        <dbReference type="Pfam" id="PF04235"/>
    </source>
</evidence>
<evidence type="ECO:0000313" key="3">
    <source>
        <dbReference type="EMBL" id="TDE42843.1"/>
    </source>
</evidence>
<comment type="caution">
    <text evidence="3">The sequence shown here is derived from an EMBL/GenBank/DDBJ whole genome shotgun (WGS) entry which is preliminary data.</text>
</comment>
<keyword evidence="1" id="KW-0812">Transmembrane</keyword>
<feature type="transmembrane region" description="Helical" evidence="1">
    <location>
        <begin position="23"/>
        <end position="42"/>
    </location>
</feature>
<feature type="transmembrane region" description="Helical" evidence="1">
    <location>
        <begin position="266"/>
        <end position="293"/>
    </location>
</feature>
<dbReference type="InterPro" id="IPR052529">
    <property type="entry name" value="Bact_Transport_Assoc"/>
</dbReference>
<dbReference type="Proteomes" id="UP000295136">
    <property type="component" value="Unassembled WGS sequence"/>
</dbReference>
<name>A0A4R5F6A8_9ACTN</name>
<dbReference type="AlphaFoldDB" id="A0A4R5F6A8"/>
<keyword evidence="4" id="KW-1185">Reference proteome</keyword>
<evidence type="ECO:0000313" key="4">
    <source>
        <dbReference type="Proteomes" id="UP000295136"/>
    </source>
</evidence>